<dbReference type="Proteomes" id="UP001189429">
    <property type="component" value="Unassembled WGS sequence"/>
</dbReference>
<evidence type="ECO:0000313" key="2">
    <source>
        <dbReference type="Proteomes" id="UP001189429"/>
    </source>
</evidence>
<comment type="caution">
    <text evidence="1">The sequence shown here is derived from an EMBL/GenBank/DDBJ whole genome shotgun (WGS) entry which is preliminary data.</text>
</comment>
<evidence type="ECO:0000313" key="1">
    <source>
        <dbReference type="EMBL" id="CAK0888450.1"/>
    </source>
</evidence>
<reference evidence="1" key="1">
    <citation type="submission" date="2023-10" db="EMBL/GenBank/DDBJ databases">
        <authorList>
            <person name="Chen Y."/>
            <person name="Shah S."/>
            <person name="Dougan E. K."/>
            <person name="Thang M."/>
            <person name="Chan C."/>
        </authorList>
    </citation>
    <scope>NUCLEOTIDE SEQUENCE [LARGE SCALE GENOMIC DNA]</scope>
</reference>
<dbReference type="EMBL" id="CAUYUJ010019076">
    <property type="protein sequence ID" value="CAK0888450.1"/>
    <property type="molecule type" value="Genomic_DNA"/>
</dbReference>
<sequence length="464" mass="49079">ENRAHVNINGVAVVVVWQGISEGGAGGPQFLPCYMDGLPRASHAAGLGVGLGVRGDMVGTIRSALQEGSQLPPGAALAADPDLEASALLALDRSAPRRLVAIPHADDPEKASPHTKATKHAVLVSGGPAAREAAQSARSLELRLRGEAPVQLGLVQVHKWLGLPWRGDLDLGAMCRMRLAAAAAQVASGDVPLPVAASIFDMKIEGGLRFGRWLWCVGEGSAEAVDEAYQSWARALLGAPPWRTSMVAEAELGWTVSGAGRGVIDVARRRAGPWALQEGDLYRAVFQAAHGWTGLSWASRSLALLASWGVDDWPGWARAHPGEQREAYIADVSSQVSRRCLAEWQARARQHERPVPLLSLCEGPVGDLAIALRAELGWEVLQGMRSISRWRAGLAGGTAGDAVLGHVGGRRSWAAVQSCVLCGARRRSLSFHACSDCPWTQAGRDAFCWGAGRGQQAGPRPSAE</sequence>
<name>A0ABN9WP70_9DINO</name>
<proteinExistence type="predicted"/>
<gene>
    <name evidence="1" type="ORF">PCOR1329_LOCUS69245</name>
</gene>
<evidence type="ECO:0008006" key="3">
    <source>
        <dbReference type="Google" id="ProtNLM"/>
    </source>
</evidence>
<organism evidence="1 2">
    <name type="scientific">Prorocentrum cordatum</name>
    <dbReference type="NCBI Taxonomy" id="2364126"/>
    <lineage>
        <taxon>Eukaryota</taxon>
        <taxon>Sar</taxon>
        <taxon>Alveolata</taxon>
        <taxon>Dinophyceae</taxon>
        <taxon>Prorocentrales</taxon>
        <taxon>Prorocentraceae</taxon>
        <taxon>Prorocentrum</taxon>
    </lineage>
</organism>
<keyword evidence="2" id="KW-1185">Reference proteome</keyword>
<protein>
    <recommendedName>
        <fullName evidence="3">DNA-directed DNA polymerase</fullName>
    </recommendedName>
</protein>
<accession>A0ABN9WP70</accession>
<feature type="non-terminal residue" evidence="1">
    <location>
        <position position="1"/>
    </location>
</feature>